<dbReference type="InterPro" id="IPR036420">
    <property type="entry name" value="BRCT_dom_sf"/>
</dbReference>
<dbReference type="InterPro" id="IPR039595">
    <property type="entry name" value="TE2IP/Rap1"/>
</dbReference>
<keyword evidence="3 5" id="KW-0779">Telomere</keyword>
<dbReference type="Gene3D" id="1.10.10.60">
    <property type="entry name" value="Homeodomain-like"/>
    <property type="match status" value="2"/>
</dbReference>
<comment type="function">
    <text evidence="5">Involved in the regulation of telomere length, clustering and has a specific role in telomere position effect (TPE).</text>
</comment>
<evidence type="ECO:0000256" key="2">
    <source>
        <dbReference type="ARBA" id="ARBA00022454"/>
    </source>
</evidence>
<feature type="domain" description="BRCT" evidence="7">
    <location>
        <begin position="4"/>
        <end position="89"/>
    </location>
</feature>
<feature type="region of interest" description="Disordered" evidence="6">
    <location>
        <begin position="363"/>
        <end position="419"/>
    </location>
</feature>
<sequence>MVKTPSDLFTVGERPLLAFMPKDDPERDTYVKLIEDNGGIVTSSVPNAKNGVMFISSYPIDGFHPIYRASWVDHSISNGKLADVNPYVFPVKKETGGRKTVKYTQAQDEYILEQIRLKPLERGSHRFFELLEGHEELKGHTKHSLRSRYRRHLVHNLKYVYKVNEHGKLILDEYGNKIKVSPDSYPDLKKRFTPLDDYALCAEVLRFAVSRLSPEEAKFEKNNQDPARSLIPESPHVSRSFFKDVMLRFHRQHSDSSWRDRYRKFAVKCGIKSYFEYYGRCVNEGTTPLVMTTVPLRDTELSVGAKALVGSNYNDDRVNIPLDEEISQTRSSTAGRLSEGAQKKRKVAAIATPVLGLVESDEEEAFFDPESQPEPNATTPAANVSTPAPKADEPTPKKPKVQASPEPGSEEVEEDEEDSQVGFEYLADPMMVYDLFEEEFFQESSDTMKSKLDTVYAEVKSQPLAFLMQKLKELHFKSGFVNHIIRSTGGVHARIKKYNDIWVSRLLNDPAFIEDGNSLLDMTGQVGIWTRLYDNELKKEKLLGVDSAEIKFQPKKEKTKRVAFLKSIGVW</sequence>
<feature type="compositionally biased region" description="Acidic residues" evidence="6">
    <location>
        <begin position="408"/>
        <end position="419"/>
    </location>
</feature>
<dbReference type="InterPro" id="IPR015280">
    <property type="entry name" value="Rap1_DNA-bd"/>
</dbReference>
<gene>
    <name evidence="8" type="ORF">CANTEDRAFT_133093</name>
</gene>
<evidence type="ECO:0000313" key="9">
    <source>
        <dbReference type="Proteomes" id="UP000000707"/>
    </source>
</evidence>
<dbReference type="HOGENOM" id="CLU_507258_0_0_1"/>
<dbReference type="STRING" id="590646.G3AXS9"/>
<dbReference type="KEGG" id="cten:18249668"/>
<dbReference type="PROSITE" id="PS50172">
    <property type="entry name" value="BRCT"/>
    <property type="match status" value="1"/>
</dbReference>
<dbReference type="InterPro" id="IPR001357">
    <property type="entry name" value="BRCT_dom"/>
</dbReference>
<dbReference type="Pfam" id="PF09197">
    <property type="entry name" value="Rap1-DNA-bind"/>
    <property type="match status" value="1"/>
</dbReference>
<evidence type="ECO:0000256" key="4">
    <source>
        <dbReference type="ARBA" id="ARBA00023242"/>
    </source>
</evidence>
<evidence type="ECO:0000259" key="7">
    <source>
        <dbReference type="PROSITE" id="PS50172"/>
    </source>
</evidence>
<evidence type="ECO:0000256" key="1">
    <source>
        <dbReference type="ARBA" id="ARBA00010467"/>
    </source>
</evidence>
<dbReference type="SUPFAM" id="SSF52113">
    <property type="entry name" value="BRCT domain"/>
    <property type="match status" value="1"/>
</dbReference>
<dbReference type="eggNOG" id="ENOG502S85C">
    <property type="taxonomic scope" value="Eukaryota"/>
</dbReference>
<organism evidence="9">
    <name type="scientific">Candida tenuis (strain ATCC 10573 / BCRC 21748 / CBS 615 / JCM 9827 / NBRC 10315 / NRRL Y-1498 / VKM Y-70)</name>
    <name type="common">Yeast</name>
    <name type="synonym">Yamadazyma tenuis</name>
    <dbReference type="NCBI Taxonomy" id="590646"/>
    <lineage>
        <taxon>Eukaryota</taxon>
        <taxon>Fungi</taxon>
        <taxon>Dikarya</taxon>
        <taxon>Ascomycota</taxon>
        <taxon>Saccharomycotina</taxon>
        <taxon>Pichiomycetes</taxon>
        <taxon>Debaryomycetaceae</taxon>
        <taxon>Yamadazyma</taxon>
    </lineage>
</organism>
<evidence type="ECO:0000256" key="6">
    <source>
        <dbReference type="SAM" id="MobiDB-lite"/>
    </source>
</evidence>
<dbReference type="Pfam" id="PF16589">
    <property type="entry name" value="BRCT_2"/>
    <property type="match status" value="1"/>
</dbReference>
<keyword evidence="9" id="KW-1185">Reference proteome</keyword>
<dbReference type="GO" id="GO:0010833">
    <property type="term" value="P:telomere maintenance via telomere lengthening"/>
    <property type="evidence" value="ECO:0007669"/>
    <property type="project" value="UniProtKB-UniRule"/>
</dbReference>
<proteinExistence type="inferred from homology"/>
<dbReference type="CDD" id="cd11655">
    <property type="entry name" value="rap1_myb-like"/>
    <property type="match status" value="1"/>
</dbReference>
<dbReference type="GO" id="GO:0031848">
    <property type="term" value="P:protection from non-homologous end joining at telomere"/>
    <property type="evidence" value="ECO:0007669"/>
    <property type="project" value="TreeGrafter"/>
</dbReference>
<feature type="region of interest" description="Disordered" evidence="6">
    <location>
        <begin position="324"/>
        <end position="343"/>
    </location>
</feature>
<evidence type="ECO:0000313" key="8">
    <source>
        <dbReference type="EMBL" id="EGV65688.1"/>
    </source>
</evidence>
<dbReference type="AlphaFoldDB" id="G3AXS9"/>
<dbReference type="GeneID" id="18249668"/>
<comment type="similarity">
    <text evidence="1 5">Belongs to the RAP1 family.</text>
</comment>
<dbReference type="GO" id="GO:0042162">
    <property type="term" value="F:telomeric DNA binding"/>
    <property type="evidence" value="ECO:0007669"/>
    <property type="project" value="TreeGrafter"/>
</dbReference>
<evidence type="ECO:0000256" key="3">
    <source>
        <dbReference type="ARBA" id="ARBA00022895"/>
    </source>
</evidence>
<feature type="compositionally biased region" description="Polar residues" evidence="6">
    <location>
        <begin position="373"/>
        <end position="386"/>
    </location>
</feature>
<protein>
    <recommendedName>
        <fullName evidence="5">DNA-binding protein RAP1</fullName>
    </recommendedName>
</protein>
<comment type="subunit">
    <text evidence="5">Homodimer.</text>
</comment>
<dbReference type="InterPro" id="IPR009057">
    <property type="entry name" value="Homeodomain-like_sf"/>
</dbReference>
<evidence type="ECO:0000256" key="5">
    <source>
        <dbReference type="RuleBase" id="RU367107"/>
    </source>
</evidence>
<dbReference type="EMBL" id="GL996512">
    <property type="protein sequence ID" value="EGV65688.1"/>
    <property type="molecule type" value="Genomic_DNA"/>
</dbReference>
<dbReference type="GO" id="GO:0070187">
    <property type="term" value="C:shelterin complex"/>
    <property type="evidence" value="ECO:0007669"/>
    <property type="project" value="TreeGrafter"/>
</dbReference>
<dbReference type="SUPFAM" id="SSF46689">
    <property type="entry name" value="Homeodomain-like"/>
    <property type="match status" value="2"/>
</dbReference>
<dbReference type="PANTHER" id="PTHR16466:SF6">
    <property type="entry name" value="TELOMERIC REPEAT-BINDING FACTOR 2-INTERACTING PROTEIN 1"/>
    <property type="match status" value="1"/>
</dbReference>
<keyword evidence="2 5" id="KW-0158">Chromosome</keyword>
<reference evidence="8 9" key="1">
    <citation type="journal article" date="2011" name="Proc. Natl. Acad. Sci. U.S.A.">
        <title>Comparative genomics of xylose-fermenting fungi for enhanced biofuel production.</title>
        <authorList>
            <person name="Wohlbach D.J."/>
            <person name="Kuo A."/>
            <person name="Sato T.K."/>
            <person name="Potts K.M."/>
            <person name="Salamov A.A."/>
            <person name="LaButti K.M."/>
            <person name="Sun H."/>
            <person name="Clum A."/>
            <person name="Pangilinan J.L."/>
            <person name="Lindquist E.A."/>
            <person name="Lucas S."/>
            <person name="Lapidus A."/>
            <person name="Jin M."/>
            <person name="Gunawan C."/>
            <person name="Balan V."/>
            <person name="Dale B.E."/>
            <person name="Jeffries T.W."/>
            <person name="Zinkel R."/>
            <person name="Barry K.W."/>
            <person name="Grigoriev I.V."/>
            <person name="Gasch A.P."/>
        </authorList>
    </citation>
    <scope>NUCLEOTIDE SEQUENCE [LARGE SCALE GENOMIC DNA]</scope>
    <source>
        <strain evidence="9">ATCC 10573 / BCRC 21748 / CBS 615 / JCM 9827 / NBRC 10315 / NRRL Y-1498 / VKM Y-70</strain>
    </source>
</reference>
<keyword evidence="4 5" id="KW-0539">Nucleus</keyword>
<comment type="subcellular location">
    <subcellularLocation>
        <location evidence="5">Nucleus</location>
    </subcellularLocation>
    <subcellularLocation>
        <location evidence="5">Chromosome</location>
        <location evidence="5">Telomere</location>
    </subcellularLocation>
</comment>
<accession>G3AXS9</accession>
<dbReference type="PANTHER" id="PTHR16466">
    <property type="entry name" value="TELOMERE REPEAT-BINDING FACTOR 2-INTERACTING PROTEIN 1"/>
    <property type="match status" value="1"/>
</dbReference>
<dbReference type="OrthoDB" id="435460at2759"/>
<dbReference type="Proteomes" id="UP000000707">
    <property type="component" value="Unassembled WGS sequence"/>
</dbReference>
<name>G3AXS9_CANTC</name>